<dbReference type="Pfam" id="PF01423">
    <property type="entry name" value="LSM"/>
    <property type="match status" value="1"/>
</dbReference>
<dbReference type="GO" id="GO:0071208">
    <property type="term" value="F:histone pre-mRNA DCP binding"/>
    <property type="evidence" value="ECO:0000318"/>
    <property type="project" value="GO_Central"/>
</dbReference>
<dbReference type="CDD" id="cd01733">
    <property type="entry name" value="LSm10"/>
    <property type="match status" value="1"/>
</dbReference>
<gene>
    <name evidence="2" type="primary">GLEAN_09983</name>
    <name evidence="2" type="ORF">TcasGA2_TC009983</name>
</gene>
<dbReference type="eggNOG" id="KOG3428">
    <property type="taxonomic scope" value="Eukaryota"/>
</dbReference>
<dbReference type="Gene3D" id="2.30.30.100">
    <property type="match status" value="1"/>
</dbReference>
<dbReference type="OMA" id="IADGHMT"/>
<protein>
    <submittedName>
        <fullName evidence="2">U7 snRNA-associated Sm-like protein LSm10</fullName>
    </submittedName>
</protein>
<dbReference type="AlphaFoldDB" id="D6WR34"/>
<reference evidence="2 3" key="1">
    <citation type="journal article" date="2008" name="Nature">
        <title>The genome of the model beetle and pest Tribolium castaneum.</title>
        <authorList>
            <consortium name="Tribolium Genome Sequencing Consortium"/>
            <person name="Richards S."/>
            <person name="Gibbs R.A."/>
            <person name="Weinstock G.M."/>
            <person name="Brown S.J."/>
            <person name="Denell R."/>
            <person name="Beeman R.W."/>
            <person name="Gibbs R."/>
            <person name="Beeman R.W."/>
            <person name="Brown S.J."/>
            <person name="Bucher G."/>
            <person name="Friedrich M."/>
            <person name="Grimmelikhuijzen C.J."/>
            <person name="Klingler M."/>
            <person name="Lorenzen M."/>
            <person name="Richards S."/>
            <person name="Roth S."/>
            <person name="Schroder R."/>
            <person name="Tautz D."/>
            <person name="Zdobnov E.M."/>
            <person name="Muzny D."/>
            <person name="Gibbs R.A."/>
            <person name="Weinstock G.M."/>
            <person name="Attaway T."/>
            <person name="Bell S."/>
            <person name="Buhay C.J."/>
            <person name="Chandrabose M.N."/>
            <person name="Chavez D."/>
            <person name="Clerk-Blankenburg K.P."/>
            <person name="Cree A."/>
            <person name="Dao M."/>
            <person name="Davis C."/>
            <person name="Chacko J."/>
            <person name="Dinh H."/>
            <person name="Dugan-Rocha S."/>
            <person name="Fowler G."/>
            <person name="Garner T.T."/>
            <person name="Garnes J."/>
            <person name="Gnirke A."/>
            <person name="Hawes A."/>
            <person name="Hernandez J."/>
            <person name="Hines S."/>
            <person name="Holder M."/>
            <person name="Hume J."/>
            <person name="Jhangiani S.N."/>
            <person name="Joshi V."/>
            <person name="Khan Z.M."/>
            <person name="Jackson L."/>
            <person name="Kovar C."/>
            <person name="Kowis A."/>
            <person name="Lee S."/>
            <person name="Lewis L.R."/>
            <person name="Margolis J."/>
            <person name="Morgan M."/>
            <person name="Nazareth L.V."/>
            <person name="Nguyen N."/>
            <person name="Okwuonu G."/>
            <person name="Parker D."/>
            <person name="Richards S."/>
            <person name="Ruiz S.J."/>
            <person name="Santibanez J."/>
            <person name="Savard J."/>
            <person name="Scherer S.E."/>
            <person name="Schneider B."/>
            <person name="Sodergren E."/>
            <person name="Tautz D."/>
            <person name="Vattahil S."/>
            <person name="Villasana D."/>
            <person name="White C.S."/>
            <person name="Wright R."/>
            <person name="Park Y."/>
            <person name="Beeman R.W."/>
            <person name="Lord J."/>
            <person name="Oppert B."/>
            <person name="Lorenzen M."/>
            <person name="Brown S."/>
            <person name="Wang L."/>
            <person name="Savard J."/>
            <person name="Tautz D."/>
            <person name="Richards S."/>
            <person name="Weinstock G."/>
            <person name="Gibbs R.A."/>
            <person name="Liu Y."/>
            <person name="Worley K."/>
            <person name="Weinstock G."/>
            <person name="Elsik C.G."/>
            <person name="Reese J.T."/>
            <person name="Elhaik E."/>
            <person name="Landan G."/>
            <person name="Graur D."/>
            <person name="Arensburger P."/>
            <person name="Atkinson P."/>
            <person name="Beeman R.W."/>
            <person name="Beidler J."/>
            <person name="Brown S.J."/>
            <person name="Demuth J.P."/>
            <person name="Drury D.W."/>
            <person name="Du Y.Z."/>
            <person name="Fujiwara H."/>
            <person name="Lorenzen M."/>
            <person name="Maselli V."/>
            <person name="Osanai M."/>
            <person name="Park Y."/>
            <person name="Robertson H.M."/>
            <person name="Tu Z."/>
            <person name="Wang J.J."/>
            <person name="Wang S."/>
            <person name="Richards S."/>
            <person name="Song H."/>
            <person name="Zhang L."/>
            <person name="Sodergren E."/>
            <person name="Werner D."/>
            <person name="Stanke M."/>
            <person name="Morgenstern B."/>
            <person name="Solovyev V."/>
            <person name="Kosarev P."/>
            <person name="Brown G."/>
            <person name="Chen H.C."/>
            <person name="Ermolaeva O."/>
            <person name="Hlavina W."/>
            <person name="Kapustin Y."/>
            <person name="Kiryutin B."/>
            <person name="Kitts P."/>
            <person name="Maglott D."/>
            <person name="Pruitt K."/>
            <person name="Sapojnikov V."/>
            <person name="Souvorov A."/>
            <person name="Mackey A.J."/>
            <person name="Waterhouse R.M."/>
            <person name="Wyder S."/>
            <person name="Zdobnov E.M."/>
            <person name="Zdobnov E.M."/>
            <person name="Wyder S."/>
            <person name="Kriventseva E.V."/>
            <person name="Kadowaki T."/>
            <person name="Bork P."/>
            <person name="Aranda M."/>
            <person name="Bao R."/>
            <person name="Beermann A."/>
            <person name="Berns N."/>
            <person name="Bolognesi R."/>
            <person name="Bonneton F."/>
            <person name="Bopp D."/>
            <person name="Brown S.J."/>
            <person name="Bucher G."/>
            <person name="Butts T."/>
            <person name="Chaumot A."/>
            <person name="Denell R.E."/>
            <person name="Ferrier D.E."/>
            <person name="Friedrich M."/>
            <person name="Gordon C.M."/>
            <person name="Jindra M."/>
            <person name="Klingler M."/>
            <person name="Lan Q."/>
            <person name="Lattorff H.M."/>
            <person name="Laudet V."/>
            <person name="von Levetsow C."/>
            <person name="Liu Z."/>
            <person name="Lutz R."/>
            <person name="Lynch J.A."/>
            <person name="da Fonseca R.N."/>
            <person name="Posnien N."/>
            <person name="Reuter R."/>
            <person name="Roth S."/>
            <person name="Savard J."/>
            <person name="Schinko J.B."/>
            <person name="Schmitt C."/>
            <person name="Schoppmeier M."/>
            <person name="Schroder R."/>
            <person name="Shippy T.D."/>
            <person name="Simonnet F."/>
            <person name="Marques-Souza H."/>
            <person name="Tautz D."/>
            <person name="Tomoyasu Y."/>
            <person name="Trauner J."/>
            <person name="Van der Zee M."/>
            <person name="Vervoort M."/>
            <person name="Wittkopp N."/>
            <person name="Wimmer E.A."/>
            <person name="Yang X."/>
            <person name="Jones A.K."/>
            <person name="Sattelle D.B."/>
            <person name="Ebert P.R."/>
            <person name="Nelson D."/>
            <person name="Scott J.G."/>
            <person name="Beeman R.W."/>
            <person name="Muthukrishnan S."/>
            <person name="Kramer K.J."/>
            <person name="Arakane Y."/>
            <person name="Beeman R.W."/>
            <person name="Zhu Q."/>
            <person name="Hogenkamp D."/>
            <person name="Dixit R."/>
            <person name="Oppert B."/>
            <person name="Jiang H."/>
            <person name="Zou Z."/>
            <person name="Marshall J."/>
            <person name="Elpidina E."/>
            <person name="Vinokurov K."/>
            <person name="Oppert C."/>
            <person name="Zou Z."/>
            <person name="Evans J."/>
            <person name="Lu Z."/>
            <person name="Zhao P."/>
            <person name="Sumathipala N."/>
            <person name="Altincicek B."/>
            <person name="Vilcinskas A."/>
            <person name="Williams M."/>
            <person name="Hultmark D."/>
            <person name="Hetru C."/>
            <person name="Jiang H."/>
            <person name="Grimmelikhuijzen C.J."/>
            <person name="Hauser F."/>
            <person name="Cazzamali G."/>
            <person name="Williamson M."/>
            <person name="Park Y."/>
            <person name="Li B."/>
            <person name="Tanaka Y."/>
            <person name="Predel R."/>
            <person name="Neupert S."/>
            <person name="Schachtner J."/>
            <person name="Verleyen P."/>
            <person name="Raible F."/>
            <person name="Bork P."/>
            <person name="Friedrich M."/>
            <person name="Walden K.K."/>
            <person name="Robertson H.M."/>
            <person name="Angeli S."/>
            <person name="Foret S."/>
            <person name="Bucher G."/>
            <person name="Schuetz S."/>
            <person name="Maleszka R."/>
            <person name="Wimmer E.A."/>
            <person name="Beeman R.W."/>
            <person name="Lorenzen M."/>
            <person name="Tomoyasu Y."/>
            <person name="Miller S.C."/>
            <person name="Grossmann D."/>
            <person name="Bucher G."/>
        </authorList>
    </citation>
    <scope>NUCLEOTIDE SEQUENCE [LARGE SCALE GENOMIC DNA]</scope>
    <source>
        <strain evidence="2 3">Georgia GA2</strain>
    </source>
</reference>
<dbReference type="Proteomes" id="UP000007266">
    <property type="component" value="Linkage group 7"/>
</dbReference>
<evidence type="ECO:0000313" key="3">
    <source>
        <dbReference type="Proteomes" id="UP000007266"/>
    </source>
</evidence>
<feature type="domain" description="Sm" evidence="1">
    <location>
        <begin position="21"/>
        <end position="83"/>
    </location>
</feature>
<dbReference type="InterPro" id="IPR052840">
    <property type="entry name" value="U7_snRNA_Sm-like"/>
</dbReference>
<dbReference type="SUPFAM" id="SSF50182">
    <property type="entry name" value="Sm-like ribonucleoproteins"/>
    <property type="match status" value="1"/>
</dbReference>
<dbReference type="FunCoup" id="D6WR34">
    <property type="interactions" value="14"/>
</dbReference>
<dbReference type="PANTHER" id="PTHR21196:SF1">
    <property type="entry name" value="U7 SNRNA-ASSOCIATED SM-LIKE PROTEIN LSM10"/>
    <property type="match status" value="1"/>
</dbReference>
<evidence type="ECO:0000259" key="1">
    <source>
        <dbReference type="Pfam" id="PF01423"/>
    </source>
</evidence>
<sequence>MQDFGSKKEKYYFHNYLTSLVKALENKHTVIDLRNESCVSGLIKHVDGLMNVEMGDVVFYDPRGQRHYFKDFFVSARNIRYVHIPEGLSSTQLLENQMNLLQHTKVREPRKETFKTKRAKRYNAEILSSLNINRPGPSTG</sequence>
<proteinExistence type="predicted"/>
<accession>D6WR34</accession>
<dbReference type="InParanoid" id="D6WR34"/>
<dbReference type="STRING" id="7070.D6WR34"/>
<dbReference type="GO" id="GO:0016604">
    <property type="term" value="C:nuclear body"/>
    <property type="evidence" value="ECO:0000318"/>
    <property type="project" value="GO_Central"/>
</dbReference>
<reference evidence="2 3" key="2">
    <citation type="journal article" date="2010" name="Nucleic Acids Res.">
        <title>BeetleBase in 2010: revisions to provide comprehensive genomic information for Tribolium castaneum.</title>
        <authorList>
            <person name="Kim H.S."/>
            <person name="Murphy T."/>
            <person name="Xia J."/>
            <person name="Caragea D."/>
            <person name="Park Y."/>
            <person name="Beeman R.W."/>
            <person name="Lorenzen M.D."/>
            <person name="Butcher S."/>
            <person name="Manak J.R."/>
            <person name="Brown S.J."/>
        </authorList>
    </citation>
    <scope>GENOME REANNOTATION</scope>
    <source>
        <strain evidence="2 3">Georgia GA2</strain>
    </source>
</reference>
<dbReference type="GO" id="GO:0071209">
    <property type="term" value="F:U7 snRNA binding"/>
    <property type="evidence" value="ECO:0000318"/>
    <property type="project" value="GO_Central"/>
</dbReference>
<dbReference type="GO" id="GO:0071254">
    <property type="term" value="C:cytoplasmic U snRNP body"/>
    <property type="evidence" value="ECO:0000318"/>
    <property type="project" value="GO_Central"/>
</dbReference>
<dbReference type="InterPro" id="IPR001163">
    <property type="entry name" value="Sm_dom_euk/arc"/>
</dbReference>
<keyword evidence="3" id="KW-1185">Reference proteome</keyword>
<dbReference type="HOGENOM" id="CLU_141832_0_1_1"/>
<evidence type="ECO:0000313" key="2">
    <source>
        <dbReference type="EMBL" id="EFA07013.1"/>
    </source>
</evidence>
<organism evidence="2 3">
    <name type="scientific">Tribolium castaneum</name>
    <name type="common">Red flour beetle</name>
    <dbReference type="NCBI Taxonomy" id="7070"/>
    <lineage>
        <taxon>Eukaryota</taxon>
        <taxon>Metazoa</taxon>
        <taxon>Ecdysozoa</taxon>
        <taxon>Arthropoda</taxon>
        <taxon>Hexapoda</taxon>
        <taxon>Insecta</taxon>
        <taxon>Pterygota</taxon>
        <taxon>Neoptera</taxon>
        <taxon>Endopterygota</taxon>
        <taxon>Coleoptera</taxon>
        <taxon>Polyphaga</taxon>
        <taxon>Cucujiformia</taxon>
        <taxon>Tenebrionidae</taxon>
        <taxon>Tenebrionidae incertae sedis</taxon>
        <taxon>Tribolium</taxon>
    </lineage>
</organism>
<dbReference type="KEGG" id="tca:103313703"/>
<dbReference type="InterPro" id="IPR010920">
    <property type="entry name" value="LSM_dom_sf"/>
</dbReference>
<dbReference type="OrthoDB" id="10256176at2759"/>
<dbReference type="EMBL" id="KQ971354">
    <property type="protein sequence ID" value="EFA07013.1"/>
    <property type="molecule type" value="Genomic_DNA"/>
</dbReference>
<dbReference type="PhylomeDB" id="D6WR34"/>
<name>D6WR34_TRICA</name>
<dbReference type="GO" id="GO:0006398">
    <property type="term" value="P:mRNA 3'-end processing by stem-loop binding and cleavage"/>
    <property type="evidence" value="ECO:0000318"/>
    <property type="project" value="GO_Central"/>
</dbReference>
<dbReference type="PANTHER" id="PTHR21196">
    <property type="entry name" value="U7 SNRNA-ASSOCIATED SM-LIKE PROTEIN LSM10"/>
    <property type="match status" value="1"/>
</dbReference>